<dbReference type="Proteomes" id="UP000789390">
    <property type="component" value="Unassembled WGS sequence"/>
</dbReference>
<evidence type="ECO:0000313" key="2">
    <source>
        <dbReference type="EMBL" id="CAH0103876.1"/>
    </source>
</evidence>
<reference evidence="2" key="1">
    <citation type="submission" date="2021-11" db="EMBL/GenBank/DDBJ databases">
        <authorList>
            <person name="Schell T."/>
        </authorList>
    </citation>
    <scope>NUCLEOTIDE SEQUENCE</scope>
    <source>
        <strain evidence="2">M5</strain>
    </source>
</reference>
<evidence type="ECO:0000313" key="3">
    <source>
        <dbReference type="Proteomes" id="UP000789390"/>
    </source>
</evidence>
<gene>
    <name evidence="2" type="ORF">DGAL_LOCUS6553</name>
</gene>
<accession>A0A8J2RMU3</accession>
<protein>
    <submittedName>
        <fullName evidence="2">Uncharacterized protein</fullName>
    </submittedName>
</protein>
<organism evidence="2 3">
    <name type="scientific">Daphnia galeata</name>
    <dbReference type="NCBI Taxonomy" id="27404"/>
    <lineage>
        <taxon>Eukaryota</taxon>
        <taxon>Metazoa</taxon>
        <taxon>Ecdysozoa</taxon>
        <taxon>Arthropoda</taxon>
        <taxon>Crustacea</taxon>
        <taxon>Branchiopoda</taxon>
        <taxon>Diplostraca</taxon>
        <taxon>Cladocera</taxon>
        <taxon>Anomopoda</taxon>
        <taxon>Daphniidae</taxon>
        <taxon>Daphnia</taxon>
    </lineage>
</organism>
<proteinExistence type="predicted"/>
<dbReference type="AlphaFoldDB" id="A0A8J2RMU3"/>
<evidence type="ECO:0000256" key="1">
    <source>
        <dbReference type="SAM" id="MobiDB-lite"/>
    </source>
</evidence>
<feature type="region of interest" description="Disordered" evidence="1">
    <location>
        <begin position="194"/>
        <end position="217"/>
    </location>
</feature>
<keyword evidence="3" id="KW-1185">Reference proteome</keyword>
<dbReference type="OrthoDB" id="10034606at2759"/>
<dbReference type="EMBL" id="CAKKLH010000118">
    <property type="protein sequence ID" value="CAH0103876.1"/>
    <property type="molecule type" value="Genomic_DNA"/>
</dbReference>
<name>A0A8J2RMU3_9CRUS</name>
<sequence>MDDFLRSIPDVVSFYTNCMDGLLYVKAVPLDEGSAHKNELVREQRSAKKKKPLSSNYSMGLDLDYATPQLFHQPLRPHQAPSSAIVDSIQNSLMYLKMSSSKPENSANLLDSKVDTQDLHKHSSPTKICQEKPISPNGIQWSLVAPKPLQEMDKPMTFYPAGFEQRPFTSRRVVIKPEEKPPRKLGVTAEPLKLTPQDPKINTPEIKLENPDSSAPKISPLARAPRVLLKNYLPVVSSPTPAPLQTPRPFMFLPDHLPTAAPNPPAPVSPLLTRRLPIRRVCWKRFCFQISQHRQTDSCSINKTLISTFFLSDDFYCERLKKMVVKLNLGQFFLNHNQMKSGRYIASIKVAQELFITYPEDFGIKTEAYEYAAKQAVEHFEKTPSWMVPA</sequence>
<comment type="caution">
    <text evidence="2">The sequence shown here is derived from an EMBL/GenBank/DDBJ whole genome shotgun (WGS) entry which is preliminary data.</text>
</comment>